<name>A0A6L8LIS3_9RHOB</name>
<evidence type="ECO:0000256" key="2">
    <source>
        <dbReference type="ARBA" id="ARBA00022801"/>
    </source>
</evidence>
<keyword evidence="5" id="KW-1185">Reference proteome</keyword>
<reference evidence="4 5" key="1">
    <citation type="submission" date="2020-01" db="EMBL/GenBank/DDBJ databases">
        <authorList>
            <person name="Chen S."/>
        </authorList>
    </citation>
    <scope>NUCLEOTIDE SEQUENCE [LARGE SCALE GENOMIC DNA]</scope>
    <source>
        <strain evidence="4 5">GS-10</strain>
    </source>
</reference>
<dbReference type="EMBL" id="WWEN01000004">
    <property type="protein sequence ID" value="MYM55765.1"/>
    <property type="molecule type" value="Genomic_DNA"/>
</dbReference>
<dbReference type="NCBIfam" id="TIGR01484">
    <property type="entry name" value="HAD-SF-IIB"/>
    <property type="match status" value="1"/>
</dbReference>
<dbReference type="InterPro" id="IPR036412">
    <property type="entry name" value="HAD-like_sf"/>
</dbReference>
<organism evidence="4 5">
    <name type="scientific">Thalassovita mangrovi</name>
    <dbReference type="NCBI Taxonomy" id="2692236"/>
    <lineage>
        <taxon>Bacteria</taxon>
        <taxon>Pseudomonadati</taxon>
        <taxon>Pseudomonadota</taxon>
        <taxon>Alphaproteobacteria</taxon>
        <taxon>Rhodobacterales</taxon>
        <taxon>Roseobacteraceae</taxon>
        <taxon>Thalassovita</taxon>
    </lineage>
</organism>
<proteinExistence type="predicted"/>
<dbReference type="GO" id="GO:0051479">
    <property type="term" value="P:mannosylglycerate biosynthetic process"/>
    <property type="evidence" value="ECO:0007669"/>
    <property type="project" value="InterPro"/>
</dbReference>
<dbReference type="Gene3D" id="3.40.50.1000">
    <property type="entry name" value="HAD superfamily/HAD-like"/>
    <property type="match status" value="1"/>
</dbReference>
<dbReference type="NCBIfam" id="TIGR01486">
    <property type="entry name" value="HAD-SF-IIB-MPGP"/>
    <property type="match status" value="1"/>
</dbReference>
<keyword evidence="1" id="KW-0479">Metal-binding</keyword>
<sequence length="264" mass="28117">MRKAELIVFTDLDGTLLDHETYSHAAAAPALQRLRDRGIPVILASSKTAAEIAALRAEIGLSAYPAIVENGAGILPAHADSAGAAPDYARIRAALDRVPPELRRHFTGFGDMTDAGVAHSTGLPLDQARLARQRSYSEPGEWAGSDTERAAFEKCLADEGITARYGGRYLTLSLGGTKADRMDEIAAAYGNPPRIALGDAPNDLEMLLAADMPVLIRNPHAKPLPPLPEKQAGRILKSTKTGPSGWNEMIHSLLSKAQSRQIGA</sequence>
<comment type="caution">
    <text evidence="4">The sequence shown here is derived from an EMBL/GenBank/DDBJ whole genome shotgun (WGS) entry which is preliminary data.</text>
</comment>
<dbReference type="Pfam" id="PF08282">
    <property type="entry name" value="Hydrolase_3"/>
    <property type="match status" value="1"/>
</dbReference>
<evidence type="ECO:0000313" key="5">
    <source>
        <dbReference type="Proteomes" id="UP000479043"/>
    </source>
</evidence>
<dbReference type="SFLD" id="SFLDG01142">
    <property type="entry name" value="C2.B.2:_Mannosyl-3-phosphoglyc"/>
    <property type="match status" value="1"/>
</dbReference>
<keyword evidence="3" id="KW-0460">Magnesium</keyword>
<dbReference type="GO" id="GO:0005829">
    <property type="term" value="C:cytosol"/>
    <property type="evidence" value="ECO:0007669"/>
    <property type="project" value="TreeGrafter"/>
</dbReference>
<gene>
    <name evidence="4" type="ORF">GR167_10640</name>
</gene>
<dbReference type="PANTHER" id="PTHR10000:SF8">
    <property type="entry name" value="HAD SUPERFAMILY HYDROLASE-LIKE, TYPE 3"/>
    <property type="match status" value="1"/>
</dbReference>
<dbReference type="SUPFAM" id="SSF56784">
    <property type="entry name" value="HAD-like"/>
    <property type="match status" value="1"/>
</dbReference>
<dbReference type="GO" id="GO:0000287">
    <property type="term" value="F:magnesium ion binding"/>
    <property type="evidence" value="ECO:0007669"/>
    <property type="project" value="TreeGrafter"/>
</dbReference>
<keyword evidence="2 4" id="KW-0378">Hydrolase</keyword>
<dbReference type="InterPro" id="IPR023214">
    <property type="entry name" value="HAD_sf"/>
</dbReference>
<dbReference type="InterPro" id="IPR006381">
    <property type="entry name" value="HAD-SF-IIB-MPGP"/>
</dbReference>
<evidence type="ECO:0000313" key="4">
    <source>
        <dbReference type="EMBL" id="MYM55765.1"/>
    </source>
</evidence>
<dbReference type="SFLD" id="SFLDS00003">
    <property type="entry name" value="Haloacid_Dehalogenase"/>
    <property type="match status" value="1"/>
</dbReference>
<accession>A0A6L8LIS3</accession>
<dbReference type="PANTHER" id="PTHR10000">
    <property type="entry name" value="PHOSPHOSERINE PHOSPHATASE"/>
    <property type="match status" value="1"/>
</dbReference>
<dbReference type="Proteomes" id="UP000479043">
    <property type="component" value="Unassembled WGS sequence"/>
</dbReference>
<dbReference type="Gene3D" id="3.30.980.20">
    <property type="entry name" value="Putative mannosyl-3-phosphoglycerate phosphatase, domain 2"/>
    <property type="match status" value="1"/>
</dbReference>
<dbReference type="SFLD" id="SFLDG01140">
    <property type="entry name" value="C2.B:_Phosphomannomutase_and_P"/>
    <property type="match status" value="1"/>
</dbReference>
<protein>
    <submittedName>
        <fullName evidence="4">HAD-IIB family hydrolase</fullName>
    </submittedName>
</protein>
<evidence type="ECO:0000256" key="3">
    <source>
        <dbReference type="ARBA" id="ARBA00022842"/>
    </source>
</evidence>
<dbReference type="GO" id="GO:0050531">
    <property type="term" value="F:mannosyl-3-phosphoglycerate phosphatase activity"/>
    <property type="evidence" value="ECO:0007669"/>
    <property type="project" value="InterPro"/>
</dbReference>
<evidence type="ECO:0000256" key="1">
    <source>
        <dbReference type="ARBA" id="ARBA00022723"/>
    </source>
</evidence>
<dbReference type="RefSeq" id="WP_160973479.1">
    <property type="nucleotide sequence ID" value="NZ_WWEN01000004.1"/>
</dbReference>
<dbReference type="AlphaFoldDB" id="A0A6L8LIS3"/>
<dbReference type="InterPro" id="IPR006379">
    <property type="entry name" value="HAD-SF_hydro_IIB"/>
</dbReference>